<organism evidence="2 3">
    <name type="scientific">Burkholderia lata (strain ATCC 17760 / DSM 23089 / LMG 22485 / NCIMB 9086 / R18194 / 383)</name>
    <dbReference type="NCBI Taxonomy" id="482957"/>
    <lineage>
        <taxon>Bacteria</taxon>
        <taxon>Pseudomonadati</taxon>
        <taxon>Pseudomonadota</taxon>
        <taxon>Betaproteobacteria</taxon>
        <taxon>Burkholderiales</taxon>
        <taxon>Burkholderiaceae</taxon>
        <taxon>Burkholderia</taxon>
        <taxon>Burkholderia cepacia complex</taxon>
    </lineage>
</organism>
<reference evidence="2 3" key="1">
    <citation type="submission" date="2019-09" db="EMBL/GenBank/DDBJ databases">
        <authorList>
            <person name="Depoorter E."/>
        </authorList>
    </citation>
    <scope>NUCLEOTIDE SEQUENCE [LARGE SCALE GENOMIC DNA]</scope>
    <source>
        <strain evidence="2">R-15945</strain>
    </source>
</reference>
<name>A0A6P2QPK6_BURL3</name>
<sequence>MNISRSARAVVLPLLVAAGAAHAAPLTPEQTVDLYIGALVNGDVSKAREFNDAVRASYSGKDALDVDVLSKMGDSMRKDMAEGMLAPMPPKASAALRPSVESMAAAYQRAVNRSECKATGSSQRPNSALEGHTVATVEFSCRVPDAGPGGKALEAKLGPNRRLKNDAARVAAFKAVFSGIAQVLDDAPVTRPVTGKIDVYSLEAGGWTTGSPQDVLTPVLDTLSDSMPHGSSSDK</sequence>
<dbReference type="AlphaFoldDB" id="A0A6P2QPK6"/>
<gene>
    <name evidence="2" type="ORF">BLA15945_05916</name>
</gene>
<evidence type="ECO:0000256" key="1">
    <source>
        <dbReference type="SAM" id="SignalP"/>
    </source>
</evidence>
<feature type="signal peptide" evidence="1">
    <location>
        <begin position="1"/>
        <end position="23"/>
    </location>
</feature>
<accession>A0A6P2QPK6</accession>
<proteinExistence type="predicted"/>
<evidence type="ECO:0000313" key="2">
    <source>
        <dbReference type="EMBL" id="VWC21284.1"/>
    </source>
</evidence>
<dbReference type="RefSeq" id="WP_174972093.1">
    <property type="nucleotide sequence ID" value="NZ_CABVPU010000029.1"/>
</dbReference>
<protein>
    <recommendedName>
        <fullName evidence="4">Lipoprotein</fullName>
    </recommendedName>
</protein>
<evidence type="ECO:0000313" key="3">
    <source>
        <dbReference type="Proteomes" id="UP000494174"/>
    </source>
</evidence>
<dbReference type="Proteomes" id="UP000494174">
    <property type="component" value="Unassembled WGS sequence"/>
</dbReference>
<keyword evidence="1" id="KW-0732">Signal</keyword>
<evidence type="ECO:0008006" key="4">
    <source>
        <dbReference type="Google" id="ProtNLM"/>
    </source>
</evidence>
<dbReference type="EMBL" id="CABVPU010000029">
    <property type="protein sequence ID" value="VWC21284.1"/>
    <property type="molecule type" value="Genomic_DNA"/>
</dbReference>
<feature type="chain" id="PRO_5026986235" description="Lipoprotein" evidence="1">
    <location>
        <begin position="24"/>
        <end position="235"/>
    </location>
</feature>